<feature type="transmembrane region" description="Helical" evidence="1">
    <location>
        <begin position="52"/>
        <end position="72"/>
    </location>
</feature>
<sequence length="75" mass="8563">MHQVKISLFQVASSGKEGSKDDVVMVDPVEAKRLAAIQMERIKAKEKFKVKAVLCLNLNHIFGIIVFYYRIIQEV</sequence>
<keyword evidence="1" id="KW-0472">Membrane</keyword>
<dbReference type="InParanoid" id="A0A0R0GX49"/>
<reference evidence="2 3" key="1">
    <citation type="journal article" date="2010" name="Nature">
        <title>Genome sequence of the palaeopolyploid soybean.</title>
        <authorList>
            <person name="Schmutz J."/>
            <person name="Cannon S.B."/>
            <person name="Schlueter J."/>
            <person name="Ma J."/>
            <person name="Mitros T."/>
            <person name="Nelson W."/>
            <person name="Hyten D.L."/>
            <person name="Song Q."/>
            <person name="Thelen J.J."/>
            <person name="Cheng J."/>
            <person name="Xu D."/>
            <person name="Hellsten U."/>
            <person name="May G.D."/>
            <person name="Yu Y."/>
            <person name="Sakurai T."/>
            <person name="Umezawa T."/>
            <person name="Bhattacharyya M.K."/>
            <person name="Sandhu D."/>
            <person name="Valliyodan B."/>
            <person name="Lindquist E."/>
            <person name="Peto M."/>
            <person name="Grant D."/>
            <person name="Shu S."/>
            <person name="Goodstein D."/>
            <person name="Barry K."/>
            <person name="Futrell-Griggs M."/>
            <person name="Abernathy B."/>
            <person name="Du J."/>
            <person name="Tian Z."/>
            <person name="Zhu L."/>
            <person name="Gill N."/>
            <person name="Joshi T."/>
            <person name="Libault M."/>
            <person name="Sethuraman A."/>
            <person name="Zhang X.-C."/>
            <person name="Shinozaki K."/>
            <person name="Nguyen H.T."/>
            <person name="Wing R.A."/>
            <person name="Cregan P."/>
            <person name="Specht J."/>
            <person name="Grimwood J."/>
            <person name="Rokhsar D."/>
            <person name="Stacey G."/>
            <person name="Shoemaker R.C."/>
            <person name="Jackson S.A."/>
        </authorList>
    </citation>
    <scope>NUCLEOTIDE SEQUENCE</scope>
    <source>
        <strain evidence="3">cv. Williams 82</strain>
        <tissue evidence="2">Callus</tissue>
    </source>
</reference>
<dbReference type="InterPro" id="IPR053091">
    <property type="entry name" value="PSII_Assembly/Photoprotect-Rel"/>
</dbReference>
<evidence type="ECO:0000256" key="1">
    <source>
        <dbReference type="SAM" id="Phobius"/>
    </source>
</evidence>
<evidence type="ECO:0000313" key="4">
    <source>
        <dbReference type="Proteomes" id="UP000008827"/>
    </source>
</evidence>
<organism evidence="2">
    <name type="scientific">Glycine max</name>
    <name type="common">Soybean</name>
    <name type="synonym">Glycine hispida</name>
    <dbReference type="NCBI Taxonomy" id="3847"/>
    <lineage>
        <taxon>Eukaryota</taxon>
        <taxon>Viridiplantae</taxon>
        <taxon>Streptophyta</taxon>
        <taxon>Embryophyta</taxon>
        <taxon>Tracheophyta</taxon>
        <taxon>Spermatophyta</taxon>
        <taxon>Magnoliopsida</taxon>
        <taxon>eudicotyledons</taxon>
        <taxon>Gunneridae</taxon>
        <taxon>Pentapetalae</taxon>
        <taxon>rosids</taxon>
        <taxon>fabids</taxon>
        <taxon>Fabales</taxon>
        <taxon>Fabaceae</taxon>
        <taxon>Papilionoideae</taxon>
        <taxon>50 kb inversion clade</taxon>
        <taxon>NPAAA clade</taxon>
        <taxon>indigoferoid/millettioid clade</taxon>
        <taxon>Phaseoleae</taxon>
        <taxon>Glycine</taxon>
        <taxon>Glycine subgen. Soja</taxon>
    </lineage>
</organism>
<name>A0A0R0GX49_SOYBN</name>
<accession>A0A0R0GX49</accession>
<keyword evidence="4" id="KW-1185">Reference proteome</keyword>
<evidence type="ECO:0000313" key="3">
    <source>
        <dbReference type="EnsemblPlants" id="KRH18959"/>
    </source>
</evidence>
<dbReference type="EnsemblPlants" id="KRH18959">
    <property type="protein sequence ID" value="KRH18959"/>
    <property type="gene ID" value="GLYMA_13G092400"/>
</dbReference>
<dbReference type="PaxDb" id="3847-GLYMA13G01430.1"/>
<protein>
    <submittedName>
        <fullName evidence="2 3">Uncharacterized protein</fullName>
    </submittedName>
</protein>
<dbReference type="AlphaFoldDB" id="A0A0R0GX49"/>
<gene>
    <name evidence="2" type="ORF">GLYMA_13G092400</name>
</gene>
<proteinExistence type="predicted"/>
<dbReference type="Proteomes" id="UP000008827">
    <property type="component" value="Chromosome 13"/>
</dbReference>
<dbReference type="PANTHER" id="PTHR37752">
    <property type="entry name" value="OS02G0610700 PROTEIN"/>
    <property type="match status" value="1"/>
</dbReference>
<keyword evidence="1" id="KW-0812">Transmembrane</keyword>
<dbReference type="EMBL" id="CM000846">
    <property type="protein sequence ID" value="KRH18959.1"/>
    <property type="molecule type" value="Genomic_DNA"/>
</dbReference>
<dbReference type="PANTHER" id="PTHR37752:SF1">
    <property type="entry name" value="OS02G0610700 PROTEIN"/>
    <property type="match status" value="1"/>
</dbReference>
<evidence type="ECO:0000313" key="2">
    <source>
        <dbReference type="EMBL" id="KRH18959.1"/>
    </source>
</evidence>
<reference evidence="3" key="2">
    <citation type="submission" date="2018-02" db="UniProtKB">
        <authorList>
            <consortium name="EnsemblPlants"/>
        </authorList>
    </citation>
    <scope>IDENTIFICATION</scope>
    <source>
        <strain evidence="3">Williams 82</strain>
    </source>
</reference>
<keyword evidence="1" id="KW-1133">Transmembrane helix</keyword>
<dbReference type="Gramene" id="KRH18959">
    <property type="protein sequence ID" value="KRH18959"/>
    <property type="gene ID" value="GLYMA_13G092400"/>
</dbReference>
<reference evidence="2" key="3">
    <citation type="submission" date="2018-07" db="EMBL/GenBank/DDBJ databases">
        <title>WGS assembly of Glycine max.</title>
        <authorList>
            <person name="Schmutz J."/>
            <person name="Cannon S."/>
            <person name="Schlueter J."/>
            <person name="Ma J."/>
            <person name="Mitros T."/>
            <person name="Nelson W."/>
            <person name="Hyten D."/>
            <person name="Song Q."/>
            <person name="Thelen J."/>
            <person name="Cheng J."/>
            <person name="Xu D."/>
            <person name="Hellsten U."/>
            <person name="May G."/>
            <person name="Yu Y."/>
            <person name="Sakurai T."/>
            <person name="Umezawa T."/>
            <person name="Bhattacharyya M."/>
            <person name="Sandhu D."/>
            <person name="Valliyodan B."/>
            <person name="Lindquist E."/>
            <person name="Peto M."/>
            <person name="Grant D."/>
            <person name="Shu S."/>
            <person name="Goodstein D."/>
            <person name="Barry K."/>
            <person name="Futrell-Griggs M."/>
            <person name="Abernathy B."/>
            <person name="Du J."/>
            <person name="Tian Z."/>
            <person name="Zhu L."/>
            <person name="Gill N."/>
            <person name="Joshi T."/>
            <person name="Libault M."/>
            <person name="Sethuraman A."/>
            <person name="Zhang X."/>
            <person name="Shinozaki K."/>
            <person name="Nguyen H."/>
            <person name="Wing R."/>
            <person name="Cregan P."/>
            <person name="Specht J."/>
            <person name="Grimwood J."/>
            <person name="Rokhsar D."/>
            <person name="Stacey G."/>
            <person name="Shoemaker R."/>
            <person name="Jackson S."/>
        </authorList>
    </citation>
    <scope>NUCLEOTIDE SEQUENCE</scope>
    <source>
        <tissue evidence="2">Callus</tissue>
    </source>
</reference>